<evidence type="ECO:0000256" key="4">
    <source>
        <dbReference type="ARBA" id="ARBA00022553"/>
    </source>
</evidence>
<dbReference type="SUPFAM" id="SSF55804">
    <property type="entry name" value="Phoshotransferase/anion transport protein"/>
    <property type="match status" value="1"/>
</dbReference>
<evidence type="ECO:0000256" key="5">
    <source>
        <dbReference type="ARBA" id="ARBA00022597"/>
    </source>
</evidence>
<dbReference type="Gene3D" id="3.40.930.10">
    <property type="entry name" value="Mannitol-specific EII, Chain A"/>
    <property type="match status" value="1"/>
</dbReference>
<dbReference type="PROSITE" id="PS51099">
    <property type="entry name" value="PTS_EIIB_TYPE_2"/>
    <property type="match status" value="1"/>
</dbReference>
<dbReference type="NCBIfam" id="TIGR00829">
    <property type="entry name" value="FRU"/>
    <property type="match status" value="1"/>
</dbReference>
<feature type="transmembrane region" description="Helical" evidence="11">
    <location>
        <begin position="374"/>
        <end position="399"/>
    </location>
</feature>
<keyword evidence="10 11" id="KW-0472">Membrane</keyword>
<keyword evidence="16" id="KW-1185">Reference proteome</keyword>
<evidence type="ECO:0000256" key="6">
    <source>
        <dbReference type="ARBA" id="ARBA00022679"/>
    </source>
</evidence>
<dbReference type="PROSITE" id="PS51094">
    <property type="entry name" value="PTS_EIIA_TYPE_2"/>
    <property type="match status" value="1"/>
</dbReference>
<feature type="transmembrane region" description="Helical" evidence="11">
    <location>
        <begin position="558"/>
        <end position="578"/>
    </location>
</feature>
<evidence type="ECO:0000259" key="14">
    <source>
        <dbReference type="PROSITE" id="PS51104"/>
    </source>
</evidence>
<dbReference type="Pfam" id="PF02302">
    <property type="entry name" value="PTS_IIB"/>
    <property type="match status" value="1"/>
</dbReference>
<dbReference type="PROSITE" id="PS00372">
    <property type="entry name" value="PTS_EIIA_TYPE_2_HIS"/>
    <property type="match status" value="1"/>
</dbReference>
<dbReference type="Proteomes" id="UP001258181">
    <property type="component" value="Unassembled WGS sequence"/>
</dbReference>
<dbReference type="InterPro" id="IPR013011">
    <property type="entry name" value="PTS_EIIB_2"/>
</dbReference>
<dbReference type="NCBIfam" id="TIGR00848">
    <property type="entry name" value="fruA"/>
    <property type="match status" value="1"/>
</dbReference>
<dbReference type="RefSeq" id="WP_310261756.1">
    <property type="nucleotide sequence ID" value="NZ_JAVDWA010000009.1"/>
</dbReference>
<keyword evidence="8 11" id="KW-0812">Transmembrane</keyword>
<keyword evidence="4" id="KW-0597">Phosphoprotein</keyword>
<dbReference type="InterPro" id="IPR036095">
    <property type="entry name" value="PTS_EIIB-like_sf"/>
</dbReference>
<dbReference type="Gene3D" id="3.40.50.2300">
    <property type="match status" value="1"/>
</dbReference>
<keyword evidence="5" id="KW-0762">Sugar transport</keyword>
<dbReference type="SUPFAM" id="SSF52794">
    <property type="entry name" value="PTS system IIB component-like"/>
    <property type="match status" value="1"/>
</dbReference>
<gene>
    <name evidence="15" type="ORF">J2X07_003571</name>
</gene>
<comment type="caution">
    <text evidence="15">The sequence shown here is derived from an EMBL/GenBank/DDBJ whole genome shotgun (WGS) entry which is preliminary data.</text>
</comment>
<proteinExistence type="predicted"/>
<keyword evidence="2" id="KW-0813">Transport</keyword>
<dbReference type="PANTHER" id="PTHR30505:SF28">
    <property type="entry name" value="PTS SYSTEM 2-O-ALPHA-MANNOSYL-D-GLYCERATE-SPECIFIC EIIABC COMPONENT"/>
    <property type="match status" value="1"/>
</dbReference>
<keyword evidence="9 11" id="KW-1133">Transmembrane helix</keyword>
<reference evidence="15 16" key="1">
    <citation type="submission" date="2023-07" db="EMBL/GenBank/DDBJ databases">
        <title>Sorghum-associated microbial communities from plants grown in Nebraska, USA.</title>
        <authorList>
            <person name="Schachtman D."/>
        </authorList>
    </citation>
    <scope>NUCLEOTIDE SEQUENCE [LARGE SCALE GENOMIC DNA]</scope>
    <source>
        <strain evidence="15 16">BE211</strain>
    </source>
</reference>
<dbReference type="CDD" id="cd00211">
    <property type="entry name" value="PTS_IIA_fru"/>
    <property type="match status" value="1"/>
</dbReference>
<feature type="transmembrane region" description="Helical" evidence="11">
    <location>
        <begin position="419"/>
        <end position="438"/>
    </location>
</feature>
<evidence type="ECO:0000256" key="9">
    <source>
        <dbReference type="ARBA" id="ARBA00022989"/>
    </source>
</evidence>
<feature type="transmembrane region" description="Helical" evidence="11">
    <location>
        <begin position="500"/>
        <end position="520"/>
    </location>
</feature>
<evidence type="ECO:0000256" key="11">
    <source>
        <dbReference type="SAM" id="Phobius"/>
    </source>
</evidence>
<evidence type="ECO:0000256" key="10">
    <source>
        <dbReference type="ARBA" id="ARBA00023136"/>
    </source>
</evidence>
<evidence type="ECO:0000313" key="16">
    <source>
        <dbReference type="Proteomes" id="UP001258181"/>
    </source>
</evidence>
<feature type="transmembrane region" description="Helical" evidence="11">
    <location>
        <begin position="598"/>
        <end position="618"/>
    </location>
</feature>
<feature type="domain" description="PTS EIIB type-2" evidence="13">
    <location>
        <begin position="168"/>
        <end position="263"/>
    </location>
</feature>
<dbReference type="InterPro" id="IPR002178">
    <property type="entry name" value="PTS_EIIA_type-2_dom"/>
</dbReference>
<organism evidence="15 16">
    <name type="scientific">Fictibacillus barbaricus</name>
    <dbReference type="NCBI Taxonomy" id="182136"/>
    <lineage>
        <taxon>Bacteria</taxon>
        <taxon>Bacillati</taxon>
        <taxon>Bacillota</taxon>
        <taxon>Bacilli</taxon>
        <taxon>Bacillales</taxon>
        <taxon>Fictibacillaceae</taxon>
        <taxon>Fictibacillus</taxon>
    </lineage>
</organism>
<feature type="domain" description="PTS EIIC type-2" evidence="14">
    <location>
        <begin position="290"/>
        <end position="624"/>
    </location>
</feature>
<feature type="transmembrane region" description="Helical" evidence="11">
    <location>
        <begin position="450"/>
        <end position="473"/>
    </location>
</feature>
<evidence type="ECO:0000256" key="8">
    <source>
        <dbReference type="ARBA" id="ARBA00022692"/>
    </source>
</evidence>
<dbReference type="PROSITE" id="PS51104">
    <property type="entry name" value="PTS_EIIC_TYPE_2"/>
    <property type="match status" value="1"/>
</dbReference>
<protein>
    <submittedName>
        <fullName evidence="15">PTS system fructose-specific IIC component</fullName>
    </submittedName>
</protein>
<evidence type="ECO:0000256" key="3">
    <source>
        <dbReference type="ARBA" id="ARBA00022475"/>
    </source>
</evidence>
<dbReference type="InterPro" id="IPR004715">
    <property type="entry name" value="PTS_IIA_fruc"/>
</dbReference>
<name>A0ABU1U509_9BACL</name>
<dbReference type="InterPro" id="IPR016152">
    <property type="entry name" value="PTrfase/Anion_transptr"/>
</dbReference>
<comment type="subcellular location">
    <subcellularLocation>
        <location evidence="1">Cell inner membrane</location>
        <topology evidence="1">Multi-pass membrane protein</topology>
    </subcellularLocation>
</comment>
<sequence>MKITELLTKETIILDLQAQAKETVIDELIDKLHSAGKLNNKEDYKKAILARESQSTTGIGEGIAIPHAKTNAVSEPAIAFGRSVQGIDYESLDGNHAHLFFMIAAYENANNDHLQTLSRLSSFLMDAEFRTKLESASTKEEILEAIDLKEKEMEAENDPVVSSSRQQILAVTACPTGIAHTYMAADSLKAKAKVMGVNLKVETNGSSGIKNALTKKEIEEADAIIVAADKQVDMARFDGKHVIQVPVAQGIRKPKELIQQALDQDAPVYKSNDSSSRETGNKTKNERSGFYKHLMSGVSNMLPFVVGGGILIAISFIFGIKAFDPKDPSYHPIAEALHTIGGGNAFALMIPVLAGFIAMSIADRPGFAPGMVGGLMAATGGAGFLGGLIAGFLAGYVVIGLKKLFSTLPNSLEGIKPVLLYPLFGILLTGLIMMFVVIDPVKALNDVLTVWLKGMGTGNLVLLGLILGGMMAVDMGGPINKAAFTFGIAMIDAGNYAPHAAIMAGGMVPPLGLALSTTFFKKKYTKAEREAGKTNYIMGASFITEGAIPFAAADPARVIPAAIIGSAVAGALSMVFGIGLPAPHGGAFVIPIVNGNPLLYAAAIVIGSIVTATIAGMLKKEIKE</sequence>
<evidence type="ECO:0000256" key="1">
    <source>
        <dbReference type="ARBA" id="ARBA00004429"/>
    </source>
</evidence>
<keyword evidence="7" id="KW-0598">Phosphotransferase system</keyword>
<dbReference type="InterPro" id="IPR003501">
    <property type="entry name" value="PTS_EIIB_2/3"/>
</dbReference>
<dbReference type="Pfam" id="PF00359">
    <property type="entry name" value="PTS_EIIA_2"/>
    <property type="match status" value="1"/>
</dbReference>
<accession>A0ABU1U509</accession>
<feature type="transmembrane region" description="Helical" evidence="11">
    <location>
        <begin position="340"/>
        <end position="362"/>
    </location>
</feature>
<dbReference type="InterPro" id="IPR003353">
    <property type="entry name" value="PTS_IIB_fruc"/>
</dbReference>
<dbReference type="InterPro" id="IPR013014">
    <property type="entry name" value="PTS_EIIC_2"/>
</dbReference>
<dbReference type="PANTHER" id="PTHR30505">
    <property type="entry name" value="FRUCTOSE-LIKE PERMEASE"/>
    <property type="match status" value="1"/>
</dbReference>
<dbReference type="EMBL" id="JAVDWA010000009">
    <property type="protein sequence ID" value="MDR7074574.1"/>
    <property type="molecule type" value="Genomic_DNA"/>
</dbReference>
<dbReference type="InterPro" id="IPR050864">
    <property type="entry name" value="Bacterial_PTS_Sugar_Transport"/>
</dbReference>
<keyword evidence="6" id="KW-0808">Transferase</keyword>
<dbReference type="CDD" id="cd05569">
    <property type="entry name" value="PTS_IIB_fructose"/>
    <property type="match status" value="1"/>
</dbReference>
<dbReference type="NCBIfam" id="TIGR01427">
    <property type="entry name" value="PTS_IIC_fructo"/>
    <property type="match status" value="1"/>
</dbReference>
<evidence type="ECO:0000256" key="2">
    <source>
        <dbReference type="ARBA" id="ARBA00022448"/>
    </source>
</evidence>
<dbReference type="InterPro" id="IPR006327">
    <property type="entry name" value="PTS_IIC_fruc"/>
</dbReference>
<evidence type="ECO:0000313" key="15">
    <source>
        <dbReference type="EMBL" id="MDR7074574.1"/>
    </source>
</evidence>
<keyword evidence="3" id="KW-1003">Cell membrane</keyword>
<evidence type="ECO:0000259" key="12">
    <source>
        <dbReference type="PROSITE" id="PS51094"/>
    </source>
</evidence>
<feature type="domain" description="PTS EIIA type-2" evidence="12">
    <location>
        <begin position="5"/>
        <end position="149"/>
    </location>
</feature>
<evidence type="ECO:0000256" key="7">
    <source>
        <dbReference type="ARBA" id="ARBA00022683"/>
    </source>
</evidence>
<feature type="transmembrane region" description="Helical" evidence="11">
    <location>
        <begin position="301"/>
        <end position="320"/>
    </location>
</feature>
<evidence type="ECO:0000259" key="13">
    <source>
        <dbReference type="PROSITE" id="PS51099"/>
    </source>
</evidence>